<dbReference type="PANTHER" id="PTHR47572:SF5">
    <property type="entry name" value="BLR2277 PROTEIN"/>
    <property type="match status" value="1"/>
</dbReference>
<dbReference type="AlphaFoldDB" id="A0A402D2U5"/>
<evidence type="ECO:0000256" key="1">
    <source>
        <dbReference type="PIRSR" id="PIRSR605511-1"/>
    </source>
</evidence>
<organism evidence="3 4">
    <name type="scientific">Capsulimonas corticalis</name>
    <dbReference type="NCBI Taxonomy" id="2219043"/>
    <lineage>
        <taxon>Bacteria</taxon>
        <taxon>Bacillati</taxon>
        <taxon>Armatimonadota</taxon>
        <taxon>Armatimonadia</taxon>
        <taxon>Capsulimonadales</taxon>
        <taxon>Capsulimonadaceae</taxon>
        <taxon>Capsulimonas</taxon>
    </lineage>
</organism>
<reference evidence="3 4" key="1">
    <citation type="journal article" date="2019" name="Int. J. Syst. Evol. Microbiol.">
        <title>Capsulimonas corticalis gen. nov., sp. nov., an aerobic capsulated bacterium, of a novel bacterial order, Capsulimonadales ord. nov., of the class Armatimonadia of the phylum Armatimonadetes.</title>
        <authorList>
            <person name="Li J."/>
            <person name="Kudo C."/>
            <person name="Tonouchi A."/>
        </authorList>
    </citation>
    <scope>NUCLEOTIDE SEQUENCE [LARGE SCALE GENOMIC DNA]</scope>
    <source>
        <strain evidence="3 4">AX-7</strain>
    </source>
</reference>
<keyword evidence="4" id="KW-1185">Reference proteome</keyword>
<feature type="binding site" evidence="2">
    <location>
        <position position="137"/>
    </location>
    <ligand>
        <name>substrate</name>
    </ligand>
</feature>
<keyword evidence="2" id="KW-0479">Metal-binding</keyword>
<dbReference type="EMBL" id="AP025739">
    <property type="protein sequence ID" value="BDI28383.1"/>
    <property type="molecule type" value="Genomic_DNA"/>
</dbReference>
<feature type="binding site" evidence="2">
    <location>
        <position position="234"/>
    </location>
    <ligand>
        <name>a divalent metal cation</name>
        <dbReference type="ChEBI" id="CHEBI:60240"/>
    </ligand>
</feature>
<dbReference type="Pfam" id="PF08450">
    <property type="entry name" value="SGL"/>
    <property type="match status" value="1"/>
</dbReference>
<feature type="active site" description="Proton donor/acceptor" evidence="1">
    <location>
        <position position="234"/>
    </location>
</feature>
<dbReference type="GO" id="GO:0046872">
    <property type="term" value="F:metal ion binding"/>
    <property type="evidence" value="ECO:0007669"/>
    <property type="project" value="UniProtKB-KW"/>
</dbReference>
<dbReference type="InterPro" id="IPR005511">
    <property type="entry name" value="SMP-30"/>
</dbReference>
<evidence type="ECO:0000313" key="4">
    <source>
        <dbReference type="Proteomes" id="UP000287394"/>
    </source>
</evidence>
<dbReference type="InterPro" id="IPR051262">
    <property type="entry name" value="SMP-30/CGR1_Lactonase"/>
</dbReference>
<dbReference type="InterPro" id="IPR013658">
    <property type="entry name" value="SGL"/>
</dbReference>
<name>A0A402D2U5_9BACT</name>
<protein>
    <submittedName>
        <fullName evidence="3">Uncharacterized protein</fullName>
    </submittedName>
</protein>
<dbReference type="KEGG" id="ccot:CCAX7_004340"/>
<keyword evidence="2" id="KW-0862">Zinc</keyword>
<dbReference type="PRINTS" id="PR01790">
    <property type="entry name" value="SMP30FAMILY"/>
</dbReference>
<proteinExistence type="predicted"/>
<dbReference type="PANTHER" id="PTHR47572">
    <property type="entry name" value="LIPOPROTEIN-RELATED"/>
    <property type="match status" value="1"/>
</dbReference>
<sequence length="324" mass="34436">MHFGFAALFSVGALLAYASQANSEKNSGPTPPKQRVLARGLKFPEGPALSSDGQYLYCVNCESSAISRIDLKRGKFDAAWATLPDGGKGNGATMGVDGFLYVADHAAKRIVRINTASKQITTIVDKNEAGGALRGPNDLVFDGKGGLYFTDPAGSWEEPVGAVYYAAPGTRQVTKIADGLRFPNGIALSPDGLTLYVVISPEHTILAFDITASGVVAPESRRVFTTVSEKNGGDGMRFSKDGFLYVAVFGDGLVVKIDPSGQIVDRYPVNAGKNITNLCFSKDGKSIYVTETQSNTVVQIPFPRTKSTPPTEPTYIPPRGKATD</sequence>
<feature type="binding site" evidence="2">
    <location>
        <position position="184"/>
    </location>
    <ligand>
        <name>a divalent metal cation</name>
        <dbReference type="ChEBI" id="CHEBI:60240"/>
    </ligand>
</feature>
<feature type="binding site" evidence="2">
    <location>
        <position position="134"/>
    </location>
    <ligand>
        <name>substrate</name>
    </ligand>
</feature>
<dbReference type="InterPro" id="IPR011042">
    <property type="entry name" value="6-blade_b-propeller_TolB-like"/>
</dbReference>
<dbReference type="RefSeq" id="WP_119323871.1">
    <property type="nucleotide sequence ID" value="NZ_AP025739.1"/>
</dbReference>
<accession>A0A402D2U5</accession>
<evidence type="ECO:0000313" key="3">
    <source>
        <dbReference type="EMBL" id="BDI28383.1"/>
    </source>
</evidence>
<evidence type="ECO:0000256" key="2">
    <source>
        <dbReference type="PIRSR" id="PIRSR605511-2"/>
    </source>
</evidence>
<dbReference type="SUPFAM" id="SSF63829">
    <property type="entry name" value="Calcium-dependent phosphotriesterase"/>
    <property type="match status" value="1"/>
</dbReference>
<dbReference type="Proteomes" id="UP000287394">
    <property type="component" value="Chromosome"/>
</dbReference>
<dbReference type="OrthoDB" id="241638at2"/>
<gene>
    <name evidence="3" type="ORF">CCAX7_004340</name>
</gene>
<feature type="binding site" evidence="2">
    <location>
        <position position="45"/>
    </location>
    <ligand>
        <name>a divalent metal cation</name>
        <dbReference type="ChEBI" id="CHEBI:60240"/>
    </ligand>
</feature>
<comment type="cofactor">
    <cofactor evidence="2">
        <name>Zn(2+)</name>
        <dbReference type="ChEBI" id="CHEBI:29105"/>
    </cofactor>
    <text evidence="2">Binds 1 divalent metal cation per subunit.</text>
</comment>
<dbReference type="Gene3D" id="2.120.10.30">
    <property type="entry name" value="TolB, C-terminal domain"/>
    <property type="match status" value="1"/>
</dbReference>